<evidence type="ECO:0000313" key="1">
    <source>
        <dbReference type="EMBL" id="KAJ1088051.1"/>
    </source>
</evidence>
<comment type="caution">
    <text evidence="1">The sequence shown here is derived from an EMBL/GenBank/DDBJ whole genome shotgun (WGS) entry which is preliminary data.</text>
</comment>
<evidence type="ECO:0000313" key="2">
    <source>
        <dbReference type="Proteomes" id="UP001066276"/>
    </source>
</evidence>
<dbReference type="EMBL" id="JANPWB010000015">
    <property type="protein sequence ID" value="KAJ1088051.1"/>
    <property type="molecule type" value="Genomic_DNA"/>
</dbReference>
<gene>
    <name evidence="1" type="ORF">NDU88_001210</name>
</gene>
<organism evidence="1 2">
    <name type="scientific">Pleurodeles waltl</name>
    <name type="common">Iberian ribbed newt</name>
    <dbReference type="NCBI Taxonomy" id="8319"/>
    <lineage>
        <taxon>Eukaryota</taxon>
        <taxon>Metazoa</taxon>
        <taxon>Chordata</taxon>
        <taxon>Craniata</taxon>
        <taxon>Vertebrata</taxon>
        <taxon>Euteleostomi</taxon>
        <taxon>Amphibia</taxon>
        <taxon>Batrachia</taxon>
        <taxon>Caudata</taxon>
        <taxon>Salamandroidea</taxon>
        <taxon>Salamandridae</taxon>
        <taxon>Pleurodelinae</taxon>
        <taxon>Pleurodeles</taxon>
    </lineage>
</organism>
<sequence length="135" mass="15403">MVVDNLDPLIVRTRLDFAKWSHLNLYRWGRVQVVRMATLPGYTFVLGMLPLNGTLSTLGIIDAEVHTFVWGTSRLRLASAKLMACRSCRGLRLSLVKHYALALQLSKLMFLLPETLDPPQWVTKEPIYRAEQPQP</sequence>
<protein>
    <submittedName>
        <fullName evidence="1">Uncharacterized protein</fullName>
    </submittedName>
</protein>
<dbReference type="AlphaFoldDB" id="A0AAV7L8T4"/>
<name>A0AAV7L8T4_PLEWA</name>
<proteinExistence type="predicted"/>
<accession>A0AAV7L8T4</accession>
<dbReference type="Proteomes" id="UP001066276">
    <property type="component" value="Chromosome 11"/>
</dbReference>
<keyword evidence="2" id="KW-1185">Reference proteome</keyword>
<reference evidence="1" key="1">
    <citation type="journal article" date="2022" name="bioRxiv">
        <title>Sequencing and chromosome-scale assembly of the giantPleurodeles waltlgenome.</title>
        <authorList>
            <person name="Brown T."/>
            <person name="Elewa A."/>
            <person name="Iarovenko S."/>
            <person name="Subramanian E."/>
            <person name="Araus A.J."/>
            <person name="Petzold A."/>
            <person name="Susuki M."/>
            <person name="Suzuki K.-i.T."/>
            <person name="Hayashi T."/>
            <person name="Toyoda A."/>
            <person name="Oliveira C."/>
            <person name="Osipova E."/>
            <person name="Leigh N.D."/>
            <person name="Simon A."/>
            <person name="Yun M.H."/>
        </authorList>
    </citation>
    <scope>NUCLEOTIDE SEQUENCE</scope>
    <source>
        <strain evidence="1">20211129_DDA</strain>
        <tissue evidence="1">Liver</tissue>
    </source>
</reference>